<comment type="similarity">
    <text evidence="1">Belongs to the ADP-ribosylglycohydrolase family.</text>
</comment>
<dbReference type="EMBL" id="CP006577">
    <property type="protein sequence ID" value="AIG98725.1"/>
    <property type="molecule type" value="Genomic_DNA"/>
</dbReference>
<dbReference type="PANTHER" id="PTHR16222">
    <property type="entry name" value="ADP-RIBOSYLGLYCOHYDROLASE"/>
    <property type="match status" value="1"/>
</dbReference>
<dbReference type="InterPro" id="IPR005502">
    <property type="entry name" value="Ribosyl_crysJ1"/>
</dbReference>
<dbReference type="GO" id="GO:0016787">
    <property type="term" value="F:hydrolase activity"/>
    <property type="evidence" value="ECO:0007669"/>
    <property type="project" value="UniProtKB-KW"/>
</dbReference>
<gene>
    <name evidence="4" type="ORF">AFULGI_00019750</name>
</gene>
<sequence length="305" mass="33782">MEEKFRNCILGLAVGDALGMPVEGLSIENIRQLYGEVRDFLPSPYGDLNAGEWTDDTEQMVVLAESILETVYFDPENFAERLKRWFLETNSRRIGPSSTKAISNLMRGVHWTRAGVFSDTCGAAMRVAPIGLVYHFSLNLVERYAEISARVTHTGTAAIGGAVAVAVAIACNVLDFSDEEMLEEVLRRVEAYDNLLAEKIRYANEISDRDVEYAVEKLGNSISSLDVVPMAFYSYFAGKDFEESLIKAVNAGGDADSIAAICGAIKGAKGFAIPERWLEGLKDREFLEELATKLYELHMRIVKLT</sequence>
<organism evidence="4 5">
    <name type="scientific">Archaeoglobus fulgidus DSM 8774</name>
    <dbReference type="NCBI Taxonomy" id="1344584"/>
    <lineage>
        <taxon>Archaea</taxon>
        <taxon>Methanobacteriati</taxon>
        <taxon>Methanobacteriota</taxon>
        <taxon>Archaeoglobi</taxon>
        <taxon>Archaeoglobales</taxon>
        <taxon>Archaeoglobaceae</taxon>
        <taxon>Archaeoglobus</taxon>
    </lineage>
</organism>
<dbReference type="KEGG" id="afg:AFULGI_00019750"/>
<evidence type="ECO:0000256" key="3">
    <source>
        <dbReference type="PIRSR" id="PIRSR605502-1"/>
    </source>
</evidence>
<name>A0A075WE96_ARCFL</name>
<evidence type="ECO:0000313" key="5">
    <source>
        <dbReference type="Proteomes" id="UP000028501"/>
    </source>
</evidence>
<feature type="binding site" evidence="3">
    <location>
        <position position="254"/>
    </location>
    <ligand>
        <name>Mg(2+)</name>
        <dbReference type="ChEBI" id="CHEBI:18420"/>
        <label>1</label>
    </ligand>
</feature>
<dbReference type="RefSeq" id="WP_010879220.1">
    <property type="nucleotide sequence ID" value="NZ_CP006577.1"/>
</dbReference>
<feature type="binding site" evidence="3">
    <location>
        <position position="55"/>
    </location>
    <ligand>
        <name>Mg(2+)</name>
        <dbReference type="ChEBI" id="CHEBI:18420"/>
        <label>1</label>
    </ligand>
</feature>
<feature type="binding site" evidence="3">
    <location>
        <position position="54"/>
    </location>
    <ligand>
        <name>Mg(2+)</name>
        <dbReference type="ChEBI" id="CHEBI:18420"/>
        <label>1</label>
    </ligand>
</feature>
<dbReference type="PANTHER" id="PTHR16222:SF24">
    <property type="entry name" value="ADP-RIBOSYLHYDROLASE ARH3"/>
    <property type="match status" value="1"/>
</dbReference>
<dbReference type="GO" id="GO:0046872">
    <property type="term" value="F:metal ion binding"/>
    <property type="evidence" value="ECO:0007669"/>
    <property type="project" value="UniProtKB-KW"/>
</dbReference>
<dbReference type="SUPFAM" id="SSF101478">
    <property type="entry name" value="ADP-ribosylglycohydrolase"/>
    <property type="match status" value="1"/>
</dbReference>
<dbReference type="Proteomes" id="UP000028501">
    <property type="component" value="Chromosome"/>
</dbReference>
<dbReference type="InterPro" id="IPR050792">
    <property type="entry name" value="ADP-ribosylglycohydrolase"/>
</dbReference>
<feature type="binding site" evidence="3">
    <location>
        <position position="256"/>
    </location>
    <ligand>
        <name>Mg(2+)</name>
        <dbReference type="ChEBI" id="CHEBI:18420"/>
        <label>1</label>
    </ligand>
</feature>
<feature type="binding site" evidence="3">
    <location>
        <position position="56"/>
    </location>
    <ligand>
        <name>Mg(2+)</name>
        <dbReference type="ChEBI" id="CHEBI:18420"/>
        <label>1</label>
    </ligand>
</feature>
<proteinExistence type="inferred from homology"/>
<reference evidence="4 5" key="1">
    <citation type="submission" date="2013-07" db="EMBL/GenBank/DDBJ databases">
        <title>Genome of Archaeoglobus fulgidus.</title>
        <authorList>
            <person name="Fiebig A."/>
            <person name="Birkeland N.-K."/>
        </authorList>
    </citation>
    <scope>NUCLEOTIDE SEQUENCE [LARGE SCALE GENOMIC DNA]</scope>
    <source>
        <strain evidence="4 5">DSM 8774</strain>
    </source>
</reference>
<protein>
    <submittedName>
        <fullName evidence="4">ADP-ribosylglycohydrolase</fullName>
    </submittedName>
</protein>
<evidence type="ECO:0000256" key="1">
    <source>
        <dbReference type="ARBA" id="ARBA00010702"/>
    </source>
</evidence>
<comment type="cofactor">
    <cofactor evidence="3">
        <name>Mg(2+)</name>
        <dbReference type="ChEBI" id="CHEBI:18420"/>
    </cofactor>
    <text evidence="3">Binds 2 magnesium ions per subunit.</text>
</comment>
<dbReference type="AlphaFoldDB" id="A0A075WE96"/>
<dbReference type="SMR" id="A0A075WE96"/>
<evidence type="ECO:0000256" key="2">
    <source>
        <dbReference type="ARBA" id="ARBA00022801"/>
    </source>
</evidence>
<dbReference type="GeneID" id="24795468"/>
<accession>A0A075WE96</accession>
<keyword evidence="2 4" id="KW-0378">Hydrolase</keyword>
<dbReference type="InterPro" id="IPR036705">
    <property type="entry name" value="Ribosyl_crysJ1_sf"/>
</dbReference>
<dbReference type="Pfam" id="PF03747">
    <property type="entry name" value="ADP_ribosyl_GH"/>
    <property type="match status" value="1"/>
</dbReference>
<feature type="binding site" evidence="3">
    <location>
        <position position="257"/>
    </location>
    <ligand>
        <name>Mg(2+)</name>
        <dbReference type="ChEBI" id="CHEBI:18420"/>
        <label>1</label>
    </ligand>
</feature>
<evidence type="ECO:0000313" key="4">
    <source>
        <dbReference type="EMBL" id="AIG98725.1"/>
    </source>
</evidence>
<dbReference type="HOGENOM" id="CLU_024566_7_0_2"/>
<keyword evidence="3" id="KW-0479">Metal-binding</keyword>
<dbReference type="Gene3D" id="1.10.4080.10">
    <property type="entry name" value="ADP-ribosylation/Crystallin J1"/>
    <property type="match status" value="1"/>
</dbReference>
<keyword evidence="3" id="KW-0460">Magnesium</keyword>